<dbReference type="PROSITE" id="PS50048">
    <property type="entry name" value="ZN2_CY6_FUNGAL_2"/>
    <property type="match status" value="1"/>
</dbReference>
<reference evidence="8" key="1">
    <citation type="journal article" date="2020" name="Stud. Mycol.">
        <title>101 Dothideomycetes genomes: a test case for predicting lifestyles and emergence of pathogens.</title>
        <authorList>
            <person name="Haridas S."/>
            <person name="Albert R."/>
            <person name="Binder M."/>
            <person name="Bloem J."/>
            <person name="Labutti K."/>
            <person name="Salamov A."/>
            <person name="Andreopoulos B."/>
            <person name="Baker S."/>
            <person name="Barry K."/>
            <person name="Bills G."/>
            <person name="Bluhm B."/>
            <person name="Cannon C."/>
            <person name="Castanera R."/>
            <person name="Culley D."/>
            <person name="Daum C."/>
            <person name="Ezra D."/>
            <person name="Gonzalez J."/>
            <person name="Henrissat B."/>
            <person name="Kuo A."/>
            <person name="Liang C."/>
            <person name="Lipzen A."/>
            <person name="Lutzoni F."/>
            <person name="Magnuson J."/>
            <person name="Mondo S."/>
            <person name="Nolan M."/>
            <person name="Ohm R."/>
            <person name="Pangilinan J."/>
            <person name="Park H.-J."/>
            <person name="Ramirez L."/>
            <person name="Alfaro M."/>
            <person name="Sun H."/>
            <person name="Tritt A."/>
            <person name="Yoshinaga Y."/>
            <person name="Zwiers L.-H."/>
            <person name="Turgeon B."/>
            <person name="Goodwin S."/>
            <person name="Spatafora J."/>
            <person name="Crous P."/>
            <person name="Grigoriev I."/>
        </authorList>
    </citation>
    <scope>NUCLEOTIDE SEQUENCE</scope>
    <source>
        <strain evidence="8">CBS 121739</strain>
    </source>
</reference>
<proteinExistence type="predicted"/>
<dbReference type="GeneID" id="54487304"/>
<dbReference type="EMBL" id="ML996565">
    <property type="protein sequence ID" value="KAF2762525.1"/>
    <property type="molecule type" value="Genomic_DNA"/>
</dbReference>
<dbReference type="Gene3D" id="4.10.240.10">
    <property type="entry name" value="Zn(2)-C6 fungal-type DNA-binding domain"/>
    <property type="match status" value="1"/>
</dbReference>
<dbReference type="PANTHER" id="PTHR36206:SF16">
    <property type="entry name" value="TRANSCRIPTION FACTOR DOMAIN-CONTAINING PROTEIN-RELATED"/>
    <property type="match status" value="1"/>
</dbReference>
<name>A0A6A6WJQ6_9PEZI</name>
<dbReference type="RefSeq" id="XP_033604976.1">
    <property type="nucleotide sequence ID" value="XM_033746250.1"/>
</dbReference>
<accession>A0A6A6WJQ6</accession>
<gene>
    <name evidence="8" type="ORF">EJ05DRAFT_495405</name>
</gene>
<evidence type="ECO:0000259" key="7">
    <source>
        <dbReference type="PROSITE" id="PS50048"/>
    </source>
</evidence>
<keyword evidence="4" id="KW-0238">DNA-binding</keyword>
<dbReference type="GO" id="GO:0008270">
    <property type="term" value="F:zinc ion binding"/>
    <property type="evidence" value="ECO:0007669"/>
    <property type="project" value="InterPro"/>
</dbReference>
<evidence type="ECO:0000256" key="3">
    <source>
        <dbReference type="ARBA" id="ARBA00023015"/>
    </source>
</evidence>
<evidence type="ECO:0000256" key="2">
    <source>
        <dbReference type="ARBA" id="ARBA00022833"/>
    </source>
</evidence>
<keyword evidence="5" id="KW-0804">Transcription</keyword>
<dbReference type="Pfam" id="PF00172">
    <property type="entry name" value="Zn_clus"/>
    <property type="match status" value="1"/>
</dbReference>
<dbReference type="OrthoDB" id="2593732at2759"/>
<feature type="domain" description="Zn(2)-C6 fungal-type" evidence="7">
    <location>
        <begin position="32"/>
        <end position="60"/>
    </location>
</feature>
<keyword evidence="6" id="KW-0539">Nucleus</keyword>
<dbReference type="PANTHER" id="PTHR36206">
    <property type="entry name" value="ASPERCRYPTIN BIOSYNTHESIS CLUSTER-SPECIFIC TRANSCRIPTION REGULATOR ATNN-RELATED"/>
    <property type="match status" value="1"/>
</dbReference>
<dbReference type="InterPro" id="IPR052360">
    <property type="entry name" value="Transcr_Regulatory_Proteins"/>
</dbReference>
<keyword evidence="3" id="KW-0805">Transcription regulation</keyword>
<dbReference type="SUPFAM" id="SSF57701">
    <property type="entry name" value="Zn2/Cys6 DNA-binding domain"/>
    <property type="match status" value="1"/>
</dbReference>
<evidence type="ECO:0000313" key="8">
    <source>
        <dbReference type="EMBL" id="KAF2762525.1"/>
    </source>
</evidence>
<dbReference type="PROSITE" id="PS00463">
    <property type="entry name" value="ZN2_CY6_FUNGAL_1"/>
    <property type="match status" value="1"/>
</dbReference>
<dbReference type="Pfam" id="PF11951">
    <property type="entry name" value="Fungal_trans_2"/>
    <property type="match status" value="1"/>
</dbReference>
<keyword evidence="1" id="KW-0479">Metal-binding</keyword>
<keyword evidence="2" id="KW-0862">Zinc</keyword>
<protein>
    <recommendedName>
        <fullName evidence="7">Zn(2)-C6 fungal-type domain-containing protein</fullName>
    </recommendedName>
</protein>
<dbReference type="CDD" id="cd00067">
    <property type="entry name" value="GAL4"/>
    <property type="match status" value="1"/>
</dbReference>
<evidence type="ECO:0000256" key="6">
    <source>
        <dbReference type="ARBA" id="ARBA00023242"/>
    </source>
</evidence>
<dbReference type="SMART" id="SM00066">
    <property type="entry name" value="GAL4"/>
    <property type="match status" value="1"/>
</dbReference>
<sequence>MAVENALSVVTSTNRIPNPPRQKQFKHRSKTGCRTCRTRRIKCDETKPSCKKCVSTGRQCDGYGFWSITYDAKIDTTTVVKSPLLADVFQGLLPIDMRFDKQEFDCFEYFRLIGSNKLIGSSPGNFWKQIVPKFCLNNRAILHGVASLATLQRAQEHVDDESYSRLEKVSLWHYNKSIRLLQPFFQSKDSEHESLQTILVSCILFMCIDIARGSCVTAIAHREASIALVKTYPSKISRAERVPASIDKEILLAVVRMNLQSCILGYPDIHTIPWSYTNLQDLKYLTRFASLQESSEVIESIQGQIFTSYRLLWTIDGVCTPCREGISASRKSELQVFLARWLLLFNDMIDDRRRLNPIERSIAVRVSRMRYIMTYIWLSTMPEEDTILDEMVYDDYNPEFQAIIDEAVTLDEYVSPPPCYSNPRESRKKFVMGSGIIPPLTVTAMKCRNPSIRRKAIDFLARTRFSECLWNGAVTASIMQKVVELEEGDFYDIHCHPAAENKLKTPKPCNLLDLRKGQTHFKNTLPLPNTKRFRHVQIFSDAELPISTPETSHCTATCKGWRGRECCASKITVDDVAVQQSKQSSAKRTPSKSYVFL</sequence>
<evidence type="ECO:0000256" key="4">
    <source>
        <dbReference type="ARBA" id="ARBA00023125"/>
    </source>
</evidence>
<dbReference type="InterPro" id="IPR001138">
    <property type="entry name" value="Zn2Cys6_DnaBD"/>
</dbReference>
<dbReference type="InterPro" id="IPR036864">
    <property type="entry name" value="Zn2-C6_fun-type_DNA-bd_sf"/>
</dbReference>
<dbReference type="Proteomes" id="UP000799437">
    <property type="component" value="Unassembled WGS sequence"/>
</dbReference>
<dbReference type="InterPro" id="IPR021858">
    <property type="entry name" value="Fun_TF"/>
</dbReference>
<organism evidence="8 9">
    <name type="scientific">Pseudovirgaria hyperparasitica</name>
    <dbReference type="NCBI Taxonomy" id="470096"/>
    <lineage>
        <taxon>Eukaryota</taxon>
        <taxon>Fungi</taxon>
        <taxon>Dikarya</taxon>
        <taxon>Ascomycota</taxon>
        <taxon>Pezizomycotina</taxon>
        <taxon>Dothideomycetes</taxon>
        <taxon>Dothideomycetes incertae sedis</taxon>
        <taxon>Acrospermales</taxon>
        <taxon>Acrospermaceae</taxon>
        <taxon>Pseudovirgaria</taxon>
    </lineage>
</organism>
<dbReference type="GO" id="GO:0003677">
    <property type="term" value="F:DNA binding"/>
    <property type="evidence" value="ECO:0007669"/>
    <property type="project" value="UniProtKB-KW"/>
</dbReference>
<evidence type="ECO:0000256" key="1">
    <source>
        <dbReference type="ARBA" id="ARBA00022723"/>
    </source>
</evidence>
<dbReference type="AlphaFoldDB" id="A0A6A6WJQ6"/>
<evidence type="ECO:0000313" key="9">
    <source>
        <dbReference type="Proteomes" id="UP000799437"/>
    </source>
</evidence>
<keyword evidence="9" id="KW-1185">Reference proteome</keyword>
<evidence type="ECO:0000256" key="5">
    <source>
        <dbReference type="ARBA" id="ARBA00023163"/>
    </source>
</evidence>
<dbReference type="GO" id="GO:0000981">
    <property type="term" value="F:DNA-binding transcription factor activity, RNA polymerase II-specific"/>
    <property type="evidence" value="ECO:0007669"/>
    <property type="project" value="InterPro"/>
</dbReference>